<dbReference type="GO" id="GO:0008514">
    <property type="term" value="F:organic anion transmembrane transporter activity"/>
    <property type="evidence" value="ECO:0007669"/>
    <property type="project" value="InterPro"/>
</dbReference>
<gene>
    <name evidence="3" type="ORF">CJ205_07580</name>
</gene>
<feature type="transmembrane region" description="Helical" evidence="2">
    <location>
        <begin position="36"/>
        <end position="56"/>
    </location>
</feature>
<feature type="transmembrane region" description="Helical" evidence="2">
    <location>
        <begin position="352"/>
        <end position="372"/>
    </location>
</feature>
<dbReference type="GO" id="GO:0005886">
    <property type="term" value="C:plasma membrane"/>
    <property type="evidence" value="ECO:0007669"/>
    <property type="project" value="UniProtKB-SubCell"/>
</dbReference>
<organism evidence="3 4">
    <name type="scientific">Dolosicoccus paucivorans</name>
    <dbReference type="NCBI Taxonomy" id="84521"/>
    <lineage>
        <taxon>Bacteria</taxon>
        <taxon>Bacillati</taxon>
        <taxon>Bacillota</taxon>
        <taxon>Bacilli</taxon>
        <taxon>Lactobacillales</taxon>
        <taxon>Aerococcaceae</taxon>
        <taxon>Dolosicoccus</taxon>
    </lineage>
</organism>
<keyword evidence="2" id="KW-0812">Transmembrane</keyword>
<keyword evidence="1 2" id="KW-0472">Membrane</keyword>
<sequence>MKLLNTKKFNLPIWVLALFVAVVVGAMYLGHIPMNMAGAMGLMFAIGIVLNEFGAWLPIWNKYIGGGVVMVFIGSSVLTHFNLIPTDYVDLITGFNGDTGFLNFYIVFLICGSILSLERNLLIKSMTGYIPAMLGAMAMSAVFGILAGFFVGKNPMETVALYVLPIIGGGNGGGAVPLSQIWTESTGGDVNSYYTFAISILTIGNIIAIVFASLVSAVAEKKPEWTGDGTSIMPVSAGEETIEDLAKKEEEKLVLRDYGAAMFAALAIYIAAVLCNKVLPPVFGVNIHTFAYMVLITIIVSLGNILPGPIKKAATVLQNFFTKNLLVVLMVGVGLGTSLMEIINAITFGNVFIAIMAVIGSCIGALLVGRLFGFYPIDIILTAGLTTAARSSSGGLAVLGASDRMALFPYSQISTRIGGGIVLVIAGFLFAAMG</sequence>
<dbReference type="PIRSF" id="PIRSF005348">
    <property type="entry name" value="YxkH"/>
    <property type="match status" value="1"/>
</dbReference>
<evidence type="ECO:0000256" key="2">
    <source>
        <dbReference type="SAM" id="Phobius"/>
    </source>
</evidence>
<name>A0A2N6SL99_9LACT</name>
<dbReference type="Pfam" id="PF03390">
    <property type="entry name" value="2HCT"/>
    <property type="match status" value="1"/>
</dbReference>
<keyword evidence="2" id="KW-1133">Transmembrane helix</keyword>
<keyword evidence="1" id="KW-1003">Cell membrane</keyword>
<keyword evidence="1" id="KW-0813">Transport</keyword>
<accession>A0A2N6SL99</accession>
<feature type="transmembrane region" description="Helical" evidence="2">
    <location>
        <begin position="285"/>
        <end position="305"/>
    </location>
</feature>
<evidence type="ECO:0000313" key="3">
    <source>
        <dbReference type="EMBL" id="PMC57833.1"/>
    </source>
</evidence>
<dbReference type="OrthoDB" id="8584824at2"/>
<dbReference type="Proteomes" id="UP000235682">
    <property type="component" value="Unassembled WGS sequence"/>
</dbReference>
<evidence type="ECO:0000256" key="1">
    <source>
        <dbReference type="PIRNR" id="PIRNR005348"/>
    </source>
</evidence>
<keyword evidence="4" id="KW-1185">Reference proteome</keyword>
<feature type="transmembrane region" description="Helical" evidence="2">
    <location>
        <begin position="101"/>
        <end position="117"/>
    </location>
</feature>
<comment type="similarity">
    <text evidence="1">Belongs to the 2-hydroxycarboxylate transporter (2-HCT) (TC 2.A.24) family.</text>
</comment>
<dbReference type="RefSeq" id="WP_102228059.1">
    <property type="nucleotide sequence ID" value="NZ_PNFY01000038.1"/>
</dbReference>
<dbReference type="AlphaFoldDB" id="A0A2N6SL99"/>
<comment type="caution">
    <text evidence="3">The sequence shown here is derived from an EMBL/GenBank/DDBJ whole genome shotgun (WGS) entry which is preliminary data.</text>
</comment>
<dbReference type="EMBL" id="PNHE01000042">
    <property type="protein sequence ID" value="PMC57833.1"/>
    <property type="molecule type" value="Genomic_DNA"/>
</dbReference>
<protein>
    <submittedName>
        <fullName evidence="3">Damage-inducible protein CinA</fullName>
    </submittedName>
</protein>
<proteinExistence type="inferred from homology"/>
<feature type="transmembrane region" description="Helical" evidence="2">
    <location>
        <begin position="258"/>
        <end position="279"/>
    </location>
</feature>
<feature type="transmembrane region" description="Helical" evidence="2">
    <location>
        <begin position="413"/>
        <end position="433"/>
    </location>
</feature>
<feature type="transmembrane region" description="Helical" evidence="2">
    <location>
        <begin position="193"/>
        <end position="215"/>
    </location>
</feature>
<feature type="transmembrane region" description="Helical" evidence="2">
    <location>
        <begin position="325"/>
        <end position="346"/>
    </location>
</feature>
<evidence type="ECO:0000313" key="4">
    <source>
        <dbReference type="Proteomes" id="UP000235682"/>
    </source>
</evidence>
<dbReference type="PANTHER" id="PTHR40033:SF1">
    <property type="entry name" value="CITRATE-SODIUM SYMPORTER"/>
    <property type="match status" value="1"/>
</dbReference>
<dbReference type="InterPro" id="IPR004679">
    <property type="entry name" value="2-OHcarboxylate_transport"/>
</dbReference>
<feature type="transmembrane region" description="Helical" evidence="2">
    <location>
        <begin position="12"/>
        <end position="30"/>
    </location>
</feature>
<keyword evidence="1" id="KW-0769">Symport</keyword>
<dbReference type="PANTHER" id="PTHR40033">
    <property type="entry name" value="NA(+)-MALATE SYMPORTER"/>
    <property type="match status" value="1"/>
</dbReference>
<dbReference type="GO" id="GO:0015293">
    <property type="term" value="F:symporter activity"/>
    <property type="evidence" value="ECO:0007669"/>
    <property type="project" value="UniProtKB-UniRule"/>
</dbReference>
<comment type="subcellular location">
    <subcellularLocation>
        <location evidence="1">Cell membrane</location>
    </subcellularLocation>
</comment>
<reference evidence="3 4" key="1">
    <citation type="submission" date="2017-09" db="EMBL/GenBank/DDBJ databases">
        <title>Bacterial strain isolated from the female urinary microbiota.</title>
        <authorList>
            <person name="Thomas-White K."/>
            <person name="Kumar N."/>
            <person name="Forster S."/>
            <person name="Putonti C."/>
            <person name="Lawley T."/>
            <person name="Wolfe A.J."/>
        </authorList>
    </citation>
    <scope>NUCLEOTIDE SEQUENCE [LARGE SCALE GENOMIC DNA]</scope>
    <source>
        <strain evidence="3 4">UMB0852</strain>
    </source>
</reference>
<feature type="transmembrane region" description="Helical" evidence="2">
    <location>
        <begin position="63"/>
        <end position="81"/>
    </location>
</feature>
<feature type="transmembrane region" description="Helical" evidence="2">
    <location>
        <begin position="129"/>
        <end position="151"/>
    </location>
</feature>